<dbReference type="Proteomes" id="UP000578819">
    <property type="component" value="Unassembled WGS sequence"/>
</dbReference>
<keyword evidence="2" id="KW-1185">Reference proteome</keyword>
<gene>
    <name evidence="1" type="ORF">FHR38_002660</name>
</gene>
<evidence type="ECO:0000313" key="2">
    <source>
        <dbReference type="Proteomes" id="UP000578819"/>
    </source>
</evidence>
<sequence length="953" mass="103604">MTTSTEQQTSQLDPTMVRTWLNVLYVNTPGLIHISSTGNWAGRAFTEHNQAADYVTRLDAGQPEGIYLRATTLRGQPERGGRGSAADSHALPGMWADLDIDGPGHKHQVCADDCTKTHVHITRPLPPTDDAARQIITDSGLPDPTLWVHSGGGLYPWWLLDQHVDITADNLADIEQLSIRWQAAIGRSAAALGWHYGTGVSDLARVLRIPGTVNRKEGLARPCRIVDAQPERYSLNQLRAGLTAAQQRHPEPAPPPVPVQRRLEVVRGPGEITPNDDFEQQVAWDDQLLLGGAGWTITKGAPGTYCEWRRPGKTTAGISATTGKDPARDRLYVFSDDAGLPVQQEMTKPYVYALLHHGGDTRAATRELARLGYGTPLPPRDPAAEQRAAIAELVPPARANGRNLAAVDGTAARVLDSAVPAATGPKPRAWTAELDVSNAAMAAEWLRDEIGRGRLAGMFYRAPEIVHTPREGEDGYIPTGTDKDDDGPAQVRVVSDSTLASRIQYTYGVYKMAKRDEDWEAVPALFPRAAAHVAVDVPDMLPNLRPLRGVTHSPILRADGTVLSEPGYDQTTGLLHLPEPGLTIPPISERPTVVQVANAVALLDEMVAGFAFLSEHDRVNYYGMLITPLLRDLVPPPYKLGAIGAPQPGSGKTLLANIARIIHGGVFRSEMPGDENELRKQISTILDHTTGPVVHFDNVTGVLRSSVMAGLLTSAKWDDRRLGANEMINAKNDRLWVITGNNLSLGGDLSRRALWCTIDPGVPDPHLRTDFAIKNLEEWVRARRGELICALLTIAAGWISDGAPTRGERGSDSYARWIETVDGIFAHAGVPGRFADAESARQETGSDDDEWRDFLAKIREVFSNRPWTGKEVIDSIDTGSLIDRRPIPIDALPTDLAEKAARSATGVAGIGRSLGRWLANREGRWAGNLTVRSLGKDRTGAGLWKIQMVGESR</sequence>
<name>A0A7W7SQ62_9ACTN</name>
<reference evidence="1 2" key="1">
    <citation type="submission" date="2020-08" db="EMBL/GenBank/DDBJ databases">
        <title>Sequencing the genomes of 1000 actinobacteria strains.</title>
        <authorList>
            <person name="Klenk H.-P."/>
        </authorList>
    </citation>
    <scope>NUCLEOTIDE SEQUENCE [LARGE SCALE GENOMIC DNA]</scope>
    <source>
        <strain evidence="1 2">DSM 45886</strain>
    </source>
</reference>
<protein>
    <submittedName>
        <fullName evidence="1">Uncharacterized protein</fullName>
    </submittedName>
</protein>
<proteinExistence type="predicted"/>
<dbReference type="AlphaFoldDB" id="A0A7W7SQ62"/>
<organism evidence="1 2">
    <name type="scientific">Micromonospora polyrhachis</name>
    <dbReference type="NCBI Taxonomy" id="1282883"/>
    <lineage>
        <taxon>Bacteria</taxon>
        <taxon>Bacillati</taxon>
        <taxon>Actinomycetota</taxon>
        <taxon>Actinomycetes</taxon>
        <taxon>Micromonosporales</taxon>
        <taxon>Micromonosporaceae</taxon>
        <taxon>Micromonospora</taxon>
    </lineage>
</organism>
<accession>A0A7W7SQ62</accession>
<comment type="caution">
    <text evidence="1">The sequence shown here is derived from an EMBL/GenBank/DDBJ whole genome shotgun (WGS) entry which is preliminary data.</text>
</comment>
<dbReference type="EMBL" id="JACHJW010000001">
    <property type="protein sequence ID" value="MBB4958927.1"/>
    <property type="molecule type" value="Genomic_DNA"/>
</dbReference>
<dbReference type="RefSeq" id="WP_184534942.1">
    <property type="nucleotide sequence ID" value="NZ_JACHJW010000001.1"/>
</dbReference>
<evidence type="ECO:0000313" key="1">
    <source>
        <dbReference type="EMBL" id="MBB4958927.1"/>
    </source>
</evidence>